<evidence type="ECO:0000313" key="3">
    <source>
        <dbReference type="Proteomes" id="UP001472866"/>
    </source>
</evidence>
<protein>
    <submittedName>
        <fullName evidence="2">Nucleic acid-binding protein</fullName>
    </submittedName>
</protein>
<dbReference type="SUPFAM" id="SSF50249">
    <property type="entry name" value="Nucleic acid-binding proteins"/>
    <property type="match status" value="1"/>
</dbReference>
<feature type="domain" description="Single-stranded DNA binding protein Ssb-like OB fold" evidence="1">
    <location>
        <begin position="12"/>
        <end position="99"/>
    </location>
</feature>
<dbReference type="AlphaFoldDB" id="A0AAX4P6S4"/>
<reference evidence="2 3" key="1">
    <citation type="submission" date="2024-03" db="EMBL/GenBank/DDBJ databases">
        <title>Complete genome sequence of the green alga Chloropicon roscoffensis RCC1871.</title>
        <authorList>
            <person name="Lemieux C."/>
            <person name="Pombert J.-F."/>
            <person name="Otis C."/>
            <person name="Turmel M."/>
        </authorList>
    </citation>
    <scope>NUCLEOTIDE SEQUENCE [LARGE SCALE GENOMIC DNA]</scope>
    <source>
        <strain evidence="2 3">RCC1871</strain>
    </source>
</reference>
<proteinExistence type="predicted"/>
<dbReference type="Proteomes" id="UP001472866">
    <property type="component" value="Chromosome 04"/>
</dbReference>
<dbReference type="Pfam" id="PF21473">
    <property type="entry name" value="OB_Ssb-like"/>
    <property type="match status" value="1"/>
</dbReference>
<evidence type="ECO:0000313" key="2">
    <source>
        <dbReference type="EMBL" id="WZN61725.1"/>
    </source>
</evidence>
<dbReference type="PANTHER" id="PTHR31472">
    <property type="entry name" value="OS05G0244600 PROTEIN"/>
    <property type="match status" value="1"/>
</dbReference>
<dbReference type="InterPro" id="IPR048970">
    <property type="entry name" value="OB_Ssb-like"/>
</dbReference>
<name>A0AAX4P6S4_9CHLO</name>
<accession>A0AAX4P6S4</accession>
<gene>
    <name evidence="2" type="ORF">HKI87_04g32600</name>
</gene>
<organism evidence="2 3">
    <name type="scientific">Chloropicon roscoffensis</name>
    <dbReference type="NCBI Taxonomy" id="1461544"/>
    <lineage>
        <taxon>Eukaryota</taxon>
        <taxon>Viridiplantae</taxon>
        <taxon>Chlorophyta</taxon>
        <taxon>Chloropicophyceae</taxon>
        <taxon>Chloropicales</taxon>
        <taxon>Chloropicaceae</taxon>
        <taxon>Chloropicon</taxon>
    </lineage>
</organism>
<sequence length="126" mass="13685">MVDVDFTSVNALRPGVSGCNLNVKVVRAKVVVNRPKGDGTMVRVNECLVGDDTGVIVFTAKNEQVDTMSPGKTLTIKNAKIDVYKGCMRLMVDKSGTIEDAEAGLKVKTKEDNNMSEVEYEFVSIP</sequence>
<keyword evidence="3" id="KW-1185">Reference proteome</keyword>
<dbReference type="InterPro" id="IPR012340">
    <property type="entry name" value="NA-bd_OB-fold"/>
</dbReference>
<evidence type="ECO:0000259" key="1">
    <source>
        <dbReference type="Pfam" id="PF21473"/>
    </source>
</evidence>
<dbReference type="EMBL" id="CP151504">
    <property type="protein sequence ID" value="WZN61725.1"/>
    <property type="molecule type" value="Genomic_DNA"/>
</dbReference>
<dbReference type="PANTHER" id="PTHR31472:SF5">
    <property type="entry name" value="OS05G0244600 PROTEIN"/>
    <property type="match status" value="1"/>
</dbReference>
<dbReference type="CDD" id="cd04491">
    <property type="entry name" value="SoSSB_OBF"/>
    <property type="match status" value="1"/>
</dbReference>
<dbReference type="Gene3D" id="2.40.50.140">
    <property type="entry name" value="Nucleic acid-binding proteins"/>
    <property type="match status" value="1"/>
</dbReference>